<dbReference type="Proteomes" id="UP000663854">
    <property type="component" value="Unassembled WGS sequence"/>
</dbReference>
<dbReference type="InterPro" id="IPR000600">
    <property type="entry name" value="ROK"/>
</dbReference>
<organism evidence="1 2">
    <name type="scientific">Rotaria sordida</name>
    <dbReference type="NCBI Taxonomy" id="392033"/>
    <lineage>
        <taxon>Eukaryota</taxon>
        <taxon>Metazoa</taxon>
        <taxon>Spiralia</taxon>
        <taxon>Gnathifera</taxon>
        <taxon>Rotifera</taxon>
        <taxon>Eurotatoria</taxon>
        <taxon>Bdelloidea</taxon>
        <taxon>Philodinida</taxon>
        <taxon>Philodinidae</taxon>
        <taxon>Rotaria</taxon>
    </lineage>
</organism>
<dbReference type="InterPro" id="IPR049874">
    <property type="entry name" value="ROK_cs"/>
</dbReference>
<proteinExistence type="predicted"/>
<dbReference type="PANTHER" id="PTHR18964:SF149">
    <property type="entry name" value="BIFUNCTIONAL UDP-N-ACETYLGLUCOSAMINE 2-EPIMERASE_N-ACETYLMANNOSAMINE KINASE"/>
    <property type="match status" value="1"/>
</dbReference>
<evidence type="ECO:0008006" key="3">
    <source>
        <dbReference type="Google" id="ProtNLM"/>
    </source>
</evidence>
<dbReference type="EMBL" id="CAJNOH010000178">
    <property type="protein sequence ID" value="CAF0928666.1"/>
    <property type="molecule type" value="Genomic_DNA"/>
</dbReference>
<comment type="caution">
    <text evidence="1">The sequence shown here is derived from an EMBL/GenBank/DDBJ whole genome shotgun (WGS) entry which is preliminary data.</text>
</comment>
<dbReference type="PANTHER" id="PTHR18964">
    <property type="entry name" value="ROK (REPRESSOR, ORF, KINASE) FAMILY"/>
    <property type="match status" value="1"/>
</dbReference>
<evidence type="ECO:0000313" key="2">
    <source>
        <dbReference type="Proteomes" id="UP000663854"/>
    </source>
</evidence>
<dbReference type="Pfam" id="PF00480">
    <property type="entry name" value="ROK"/>
    <property type="match status" value="1"/>
</dbReference>
<gene>
    <name evidence="1" type="ORF">PYM288_LOCUS10930</name>
</gene>
<protein>
    <recommendedName>
        <fullName evidence="3">Glucokinase</fullName>
    </recommendedName>
</protein>
<accession>A0A814BI23</accession>
<evidence type="ECO:0000313" key="1">
    <source>
        <dbReference type="EMBL" id="CAF0928666.1"/>
    </source>
</evidence>
<dbReference type="PROSITE" id="PS01125">
    <property type="entry name" value="ROK"/>
    <property type="match status" value="1"/>
</dbReference>
<dbReference type="AlphaFoldDB" id="A0A814BI23"/>
<dbReference type="InterPro" id="IPR043129">
    <property type="entry name" value="ATPase_NBD"/>
</dbReference>
<reference evidence="1" key="1">
    <citation type="submission" date="2021-02" db="EMBL/GenBank/DDBJ databases">
        <authorList>
            <person name="Nowell W R."/>
        </authorList>
    </citation>
    <scope>NUCLEOTIDE SEQUENCE</scope>
</reference>
<name>A0A814BI23_9BILA</name>
<sequence length="291" mass="30469">MIASAKKKTRVVADGQDLVKRIASVIDEAIVDAGVDIKKLGGIGIGAAGMVDREKGILLAAANIGANDVAMAEPLQQQFGLKVKLGNDVEVATIGERAFGAGLDCDNFVCIFVGTGIGSGIVYNGEILHGFSGTAGEIGHIVVVPDGRDCGCGGFGCLETYASRTAVARNCIFDINRGYDSVLRDKIDPAKGGLRSKAIAQAYELGDSVAVRAVDHAACIMGIGLASVVNFYNPQRIILGGGFIEAMPLYFEKAEAEMRRRSLRIPSFQTELVRAELGDYAGTIGAALLTK</sequence>
<dbReference type="SUPFAM" id="SSF53067">
    <property type="entry name" value="Actin-like ATPase domain"/>
    <property type="match status" value="1"/>
</dbReference>
<dbReference type="Gene3D" id="3.30.420.40">
    <property type="match status" value="2"/>
</dbReference>